<dbReference type="SUPFAM" id="SSF52540">
    <property type="entry name" value="P-loop containing nucleoside triphosphate hydrolases"/>
    <property type="match status" value="1"/>
</dbReference>
<dbReference type="InterPro" id="IPR001270">
    <property type="entry name" value="ClpA/B"/>
</dbReference>
<feature type="domain" description="ATPase dynein-related AAA" evidence="2">
    <location>
        <begin position="185"/>
        <end position="332"/>
    </location>
</feature>
<dbReference type="Pfam" id="PF07728">
    <property type="entry name" value="AAA_5"/>
    <property type="match status" value="1"/>
</dbReference>
<proteinExistence type="predicted"/>
<protein>
    <recommendedName>
        <fullName evidence="2">ATPase dynein-related AAA domain-containing protein</fullName>
    </recommendedName>
</protein>
<feature type="compositionally biased region" description="Basic and acidic residues" evidence="1">
    <location>
        <begin position="55"/>
        <end position="71"/>
    </location>
</feature>
<reference evidence="3 4" key="1">
    <citation type="submission" date="2012-12" db="EMBL/GenBank/DDBJ databases">
        <authorList>
            <person name="Sencilo A."/>
            <person name="Jacobs-Sera D."/>
            <person name="Russell D.A."/>
            <person name="Ko C."/>
            <person name="Bowman C.A."/>
            <person name="Atanasova N."/>
            <person name="Osterlund E."/>
            <person name="Oksanen H.M."/>
            <person name="Bamford D.H."/>
            <person name="Hatfull G.F."/>
            <person name="Roine E."/>
            <person name="Hendrix R.W."/>
        </authorList>
    </citation>
    <scope>NUCLEOTIDE SEQUENCE [LARGE SCALE GENOMIC DNA]</scope>
</reference>
<evidence type="ECO:0000313" key="4">
    <source>
        <dbReference type="Proteomes" id="UP000204143"/>
    </source>
</evidence>
<dbReference type="RefSeq" id="YP_008058445.1">
    <property type="nucleotide sequence ID" value="NC_021319.1"/>
</dbReference>
<dbReference type="GO" id="GO:0016887">
    <property type="term" value="F:ATP hydrolysis activity"/>
    <property type="evidence" value="ECO:0007669"/>
    <property type="project" value="InterPro"/>
</dbReference>
<dbReference type="EMBL" id="KC292028">
    <property type="protein sequence ID" value="AGM11850.1"/>
    <property type="molecule type" value="Genomic_DNA"/>
</dbReference>
<dbReference type="CDD" id="cd00009">
    <property type="entry name" value="AAA"/>
    <property type="match status" value="1"/>
</dbReference>
<organism evidence="3 4">
    <name type="scientific">Haloarcula californiae tailed virus 2</name>
    <dbReference type="NCBI Taxonomy" id="1273747"/>
    <lineage>
        <taxon>Viruses</taxon>
        <taxon>Duplodnaviria</taxon>
        <taxon>Heunggongvirae</taxon>
        <taxon>Uroviricota</taxon>
        <taxon>Caudoviricetes</taxon>
        <taxon>Saparoviridae</taxon>
        <taxon>Samsavirus</taxon>
        <taxon>Samsavirus crystalli</taxon>
        <taxon>Samsavirus HCTV2</taxon>
    </lineage>
</organism>
<dbReference type="OrthoDB" id="30423at10239"/>
<dbReference type="Gene3D" id="3.40.50.300">
    <property type="entry name" value="P-loop containing nucleotide triphosphate hydrolases"/>
    <property type="match status" value="1"/>
</dbReference>
<dbReference type="InterPro" id="IPR050764">
    <property type="entry name" value="CbbQ/NirQ/NorQ/GpvN"/>
</dbReference>
<name>R4TA82_9CAUD</name>
<dbReference type="Proteomes" id="UP000204143">
    <property type="component" value="Segment"/>
</dbReference>
<dbReference type="GeneID" id="16193648"/>
<dbReference type="KEGG" id="vg:16193648"/>
<dbReference type="PRINTS" id="PR00300">
    <property type="entry name" value="CLPPROTEASEA"/>
</dbReference>
<keyword evidence="4" id="KW-1185">Reference proteome</keyword>
<dbReference type="GO" id="GO:0005524">
    <property type="term" value="F:ATP binding"/>
    <property type="evidence" value="ECO:0007669"/>
    <property type="project" value="InterPro"/>
</dbReference>
<dbReference type="InterPro" id="IPR027417">
    <property type="entry name" value="P-loop_NTPase"/>
</dbReference>
<dbReference type="PANTHER" id="PTHR42759">
    <property type="entry name" value="MOXR FAMILY PROTEIN"/>
    <property type="match status" value="1"/>
</dbReference>
<feature type="compositionally biased region" description="Low complexity" evidence="1">
    <location>
        <begin position="72"/>
        <end position="90"/>
    </location>
</feature>
<dbReference type="InterPro" id="IPR011704">
    <property type="entry name" value="ATPase_dyneun-rel_AAA"/>
</dbReference>
<evidence type="ECO:0000313" key="3">
    <source>
        <dbReference type="EMBL" id="AGM11850.1"/>
    </source>
</evidence>
<evidence type="ECO:0000256" key="1">
    <source>
        <dbReference type="SAM" id="MobiDB-lite"/>
    </source>
</evidence>
<dbReference type="PANTHER" id="PTHR42759:SF1">
    <property type="entry name" value="MAGNESIUM-CHELATASE SUBUNIT CHLD"/>
    <property type="match status" value="1"/>
</dbReference>
<evidence type="ECO:0000259" key="2">
    <source>
        <dbReference type="Pfam" id="PF07728"/>
    </source>
</evidence>
<feature type="region of interest" description="Disordered" evidence="1">
    <location>
        <begin position="55"/>
        <end position="98"/>
    </location>
</feature>
<accession>R4TA82</accession>
<gene>
    <name evidence="3" type="primary">83</name>
    <name evidence="3" type="ORF">HCTV2_83</name>
</gene>
<sequence>MTDEQKMTYDRVCELVEDGVNTNQGITEALDASVGHVGRKLKEWTEEGRLAREKNGHAYEYRVPSEDERQAQQEQEQAAPAPTPGAAASGQQGGDALRAPVDRDYDWASWVPAEDEVPEYISHNGEKQEIELEIAAIQQWVQQVQADLAEDLGEDPTPEQVTSECRRRENADGEYAPRLPRYMVDGPTGCGKTTLAEDIAAHPPEAARAAAEEHGWPVVEIQFTYDMSPAELLGSPQLVGGSTVWEDGGLTKALLASREGPVVVILDEVPRARPEVHSTLMDALDHRARVKLTGRGHEEIQGVPHNLITVATANLGDEYQHFEMDPAHKRRLGDRHSVDYLGVNYPHREADLVAERTGCPNRLADLLVEAANQVRDRADDATSDVRFGVPTAALLDWAQKARSLAAYDVEGMDGVENPVVQAAMGTVVRRWYDGNQAEADTVRQIVKDNLDGCPYAPDDVAAWAGDQEYVVCADECGYQAPVSEAEDDGVLDFMECPDCDSHVERKTSDEMHQEGRL</sequence>